<comment type="caution">
    <text evidence="2">The sequence shown here is derived from an EMBL/GenBank/DDBJ whole genome shotgun (WGS) entry which is preliminary data.</text>
</comment>
<protein>
    <submittedName>
        <fullName evidence="2">Uncharacterized protein</fullName>
    </submittedName>
</protein>
<name>A0A6I4LX69_9SPHN</name>
<dbReference type="Proteomes" id="UP000471147">
    <property type="component" value="Unassembled WGS sequence"/>
</dbReference>
<proteinExistence type="predicted"/>
<keyword evidence="1" id="KW-1133">Transmembrane helix</keyword>
<feature type="transmembrane region" description="Helical" evidence="1">
    <location>
        <begin position="69"/>
        <end position="86"/>
    </location>
</feature>
<evidence type="ECO:0000313" key="2">
    <source>
        <dbReference type="EMBL" id="MVZ96414.1"/>
    </source>
</evidence>
<accession>A0A6I4LX69</accession>
<dbReference type="OrthoDB" id="7595475at2"/>
<evidence type="ECO:0000256" key="1">
    <source>
        <dbReference type="SAM" id="Phobius"/>
    </source>
</evidence>
<organism evidence="2 3">
    <name type="scientific">Sphingorhabdus profundilacus</name>
    <dbReference type="NCBI Taxonomy" id="2509718"/>
    <lineage>
        <taxon>Bacteria</taxon>
        <taxon>Pseudomonadati</taxon>
        <taxon>Pseudomonadota</taxon>
        <taxon>Alphaproteobacteria</taxon>
        <taxon>Sphingomonadales</taxon>
        <taxon>Sphingomonadaceae</taxon>
        <taxon>Sphingorhabdus</taxon>
    </lineage>
</organism>
<keyword evidence="1" id="KW-0472">Membrane</keyword>
<sequence length="110" mass="12148">MFEGHSNELVLLLVGCALLVGLHGYWHARHYWEGLPPILDGFVSMAGFGALIGAFVWGGRIGTAFGYPHAARILALAVTLIIYRAVRTWIGKEQVKYRKAKRPANDDIVT</sequence>
<evidence type="ECO:0000313" key="3">
    <source>
        <dbReference type="Proteomes" id="UP000471147"/>
    </source>
</evidence>
<dbReference type="EMBL" id="SDWJ01000001">
    <property type="protein sequence ID" value="MVZ96414.1"/>
    <property type="molecule type" value="Genomic_DNA"/>
</dbReference>
<gene>
    <name evidence="2" type="ORF">EUU23_01695</name>
</gene>
<feature type="transmembrane region" description="Helical" evidence="1">
    <location>
        <begin position="38"/>
        <end position="57"/>
    </location>
</feature>
<keyword evidence="3" id="KW-1185">Reference proteome</keyword>
<keyword evidence="1" id="KW-0812">Transmembrane</keyword>
<dbReference type="RefSeq" id="WP_160352403.1">
    <property type="nucleotide sequence ID" value="NZ_SDWJ01000001.1"/>
</dbReference>
<dbReference type="AlphaFoldDB" id="A0A6I4LX69"/>
<reference evidence="2 3" key="1">
    <citation type="submission" date="2019-01" db="EMBL/GenBank/DDBJ databases">
        <title>Sphingorhabdus lacus sp.nov., isolated from an oligotrophic freshwater lake.</title>
        <authorList>
            <person name="Park M."/>
        </authorList>
    </citation>
    <scope>NUCLEOTIDE SEQUENCE [LARGE SCALE GENOMIC DNA]</scope>
    <source>
        <strain evidence="2 3">IMCC26285</strain>
    </source>
</reference>
<feature type="transmembrane region" description="Helical" evidence="1">
    <location>
        <begin position="6"/>
        <end position="26"/>
    </location>
</feature>